<dbReference type="Gene3D" id="1.20.5.620">
    <property type="entry name" value="F1F0 ATP synthase subunit B, membrane domain"/>
    <property type="match status" value="1"/>
</dbReference>
<dbReference type="GO" id="GO:0033178">
    <property type="term" value="C:proton-transporting two-sector ATPase complex, catalytic domain"/>
    <property type="evidence" value="ECO:0007669"/>
    <property type="project" value="InterPro"/>
</dbReference>
<evidence type="ECO:0000256" key="4">
    <source>
        <dbReference type="SAM" id="Coils"/>
    </source>
</evidence>
<evidence type="ECO:0008006" key="6">
    <source>
        <dbReference type="Google" id="ProtNLM"/>
    </source>
</evidence>
<organism evidence="5">
    <name type="scientific">marine sediment metagenome</name>
    <dbReference type="NCBI Taxonomy" id="412755"/>
    <lineage>
        <taxon>unclassified sequences</taxon>
        <taxon>metagenomes</taxon>
        <taxon>ecological metagenomes</taxon>
    </lineage>
</organism>
<gene>
    <name evidence="5" type="ORF">S03H2_54005</name>
</gene>
<dbReference type="GO" id="GO:0046961">
    <property type="term" value="F:proton-transporting ATPase activity, rotational mechanism"/>
    <property type="evidence" value="ECO:0007669"/>
    <property type="project" value="InterPro"/>
</dbReference>
<proteinExistence type="inferred from homology"/>
<comment type="caution">
    <text evidence="5">The sequence shown here is derived from an EMBL/GenBank/DDBJ whole genome shotgun (WGS) entry which is preliminary data.</text>
</comment>
<feature type="coiled-coil region" evidence="4">
    <location>
        <begin position="11"/>
        <end position="46"/>
    </location>
</feature>
<dbReference type="InterPro" id="IPR002842">
    <property type="entry name" value="ATPase_V1_Esu"/>
</dbReference>
<evidence type="ECO:0000256" key="1">
    <source>
        <dbReference type="ARBA" id="ARBA00005901"/>
    </source>
</evidence>
<name>X1H1Y0_9ZZZZ</name>
<evidence type="ECO:0000313" key="5">
    <source>
        <dbReference type="EMBL" id="GAH63427.1"/>
    </source>
</evidence>
<evidence type="ECO:0000256" key="3">
    <source>
        <dbReference type="ARBA" id="ARBA00023065"/>
    </source>
</evidence>
<sequence>MEAEQVVEKILADAKVEAEKIKSEAQEKENAEQAKLDEQLSDYKKQTDIIAQKAGEDKKAHLLAAARMDIAKDYLAEKRKILDEVFAQARQKLQNLPDGEYCKLMTKLMLKAVETGDEEVIVDKNETRIDRQFINRINSELGPGYKGNLRLSDERQNLGGGFVLKHGRIKNNVSLEVLLALARKDLEIEL</sequence>
<comment type="similarity">
    <text evidence="1">Belongs to the V-ATPase E subunit family.</text>
</comment>
<dbReference type="EMBL" id="BARU01034401">
    <property type="protein sequence ID" value="GAH63427.1"/>
    <property type="molecule type" value="Genomic_DNA"/>
</dbReference>
<dbReference type="Pfam" id="PF01991">
    <property type="entry name" value="vATP-synt_E"/>
    <property type="match status" value="1"/>
</dbReference>
<dbReference type="SUPFAM" id="SSF160527">
    <property type="entry name" value="V-type ATPase subunit E-like"/>
    <property type="match status" value="1"/>
</dbReference>
<dbReference type="AlphaFoldDB" id="X1H1Y0"/>
<reference evidence="5" key="1">
    <citation type="journal article" date="2014" name="Front. Microbiol.">
        <title>High frequency of phylogenetically diverse reductive dehalogenase-homologous genes in deep subseafloor sedimentary metagenomes.</title>
        <authorList>
            <person name="Kawai M."/>
            <person name="Futagami T."/>
            <person name="Toyoda A."/>
            <person name="Takaki Y."/>
            <person name="Nishi S."/>
            <person name="Hori S."/>
            <person name="Arai W."/>
            <person name="Tsubouchi T."/>
            <person name="Morono Y."/>
            <person name="Uchiyama I."/>
            <person name="Ito T."/>
            <person name="Fujiyama A."/>
            <person name="Inagaki F."/>
            <person name="Takami H."/>
        </authorList>
    </citation>
    <scope>NUCLEOTIDE SEQUENCE</scope>
    <source>
        <strain evidence="5">Expedition CK06-06</strain>
    </source>
</reference>
<accession>X1H1Y0</accession>
<keyword evidence="3" id="KW-0406">Ion transport</keyword>
<feature type="non-terminal residue" evidence="5">
    <location>
        <position position="190"/>
    </location>
</feature>
<evidence type="ECO:0000256" key="2">
    <source>
        <dbReference type="ARBA" id="ARBA00022448"/>
    </source>
</evidence>
<keyword evidence="4" id="KW-0175">Coiled coil</keyword>
<protein>
    <recommendedName>
        <fullName evidence="6">V-type proton ATPase subunit E</fullName>
    </recommendedName>
</protein>
<keyword evidence="2" id="KW-0813">Transport</keyword>